<sequence>MGGNLRPTKSPSAKTPHLCTENGILHDSRRASVDTCSTEASSKHMIAEKDRKARHPMPAQSSNSFASHISSGGGNWEQLAQESRRLVTTGTNYSTDFSLVSLDPPITQAVLSEIDFPRLEKDLILRHHLNFDPEVQFRVNTQGPQAEERREREIKYWHALATEIALSLEHCQRITACPASRPFPWEAAPRLPRLFGAVRDILKHLSPSEYWPVIDARLDVGFLMQQLEHGICNCTSLSDWLGNFLGRFGSPTRDSLLHTMTSAIRLGVQNADVDSIVHGLIDIFEILQGMKLHATNHSVRNLRLAWVEDTIAFEQNEFLRRIADGWDVLGARIWFENLLKADEESCSGLWVVVKAVTDAVVFYHKDFAPTFTLDYNRLRTLQLEFQALVYQEACKVTLDQTLESLGWAGKIPPRSYADLSFRVAVLILDQGLQYDYWQRRGPVALEVVRVAYAVCGNRELPTSEDLGYAEECLRHCCDPKKGVFGALRSSLAAELEGKVNDEMCALADLTPAQLMRRSLPLKSGFACQSEKEGLGHIAKRISHIAELHWRVWGPILYEQPMHVGGRSLGHTSLVEEGLNGQSSSLSRGTNESKELPRNTSPG</sequence>
<keyword evidence="4" id="KW-1185">Reference proteome</keyword>
<protein>
    <submittedName>
        <fullName evidence="3">Uncharacterized protein</fullName>
    </submittedName>
</protein>
<dbReference type="GO" id="GO:0010737">
    <property type="term" value="P:protein kinase A signaling"/>
    <property type="evidence" value="ECO:0007669"/>
    <property type="project" value="TreeGrafter"/>
</dbReference>
<dbReference type="Pfam" id="PF05794">
    <property type="entry name" value="Tcp11"/>
    <property type="match status" value="1"/>
</dbReference>
<accession>A0A8H3EVJ6</accession>
<dbReference type="AlphaFoldDB" id="A0A8H3EVJ6"/>
<comment type="similarity">
    <text evidence="1">Belongs to the TCP11 family.</text>
</comment>
<evidence type="ECO:0000256" key="1">
    <source>
        <dbReference type="ARBA" id="ARBA00010954"/>
    </source>
</evidence>
<feature type="region of interest" description="Disordered" evidence="2">
    <location>
        <begin position="30"/>
        <end position="74"/>
    </location>
</feature>
<feature type="compositionally biased region" description="Basic and acidic residues" evidence="2">
    <location>
        <begin position="41"/>
        <end position="51"/>
    </location>
</feature>
<dbReference type="InterPro" id="IPR008862">
    <property type="entry name" value="Tcp11"/>
</dbReference>
<dbReference type="PANTHER" id="PTHR12832">
    <property type="entry name" value="TESTIS-SPECIFIC PROTEIN PBS13 T-COMPLEX 11"/>
    <property type="match status" value="1"/>
</dbReference>
<feature type="compositionally biased region" description="Polar residues" evidence="2">
    <location>
        <begin position="579"/>
        <end position="589"/>
    </location>
</feature>
<feature type="region of interest" description="Disordered" evidence="2">
    <location>
        <begin position="577"/>
        <end position="602"/>
    </location>
</feature>
<dbReference type="OrthoDB" id="276323at2759"/>
<evidence type="ECO:0000313" key="4">
    <source>
        <dbReference type="Proteomes" id="UP000664534"/>
    </source>
</evidence>
<name>A0A8H3EVJ6_9LECA</name>
<comment type="caution">
    <text evidence="3">The sequence shown here is derived from an EMBL/GenBank/DDBJ whole genome shotgun (WGS) entry which is preliminary data.</text>
</comment>
<organism evidence="3 4">
    <name type="scientific">Imshaugia aleurites</name>
    <dbReference type="NCBI Taxonomy" id="172621"/>
    <lineage>
        <taxon>Eukaryota</taxon>
        <taxon>Fungi</taxon>
        <taxon>Dikarya</taxon>
        <taxon>Ascomycota</taxon>
        <taxon>Pezizomycotina</taxon>
        <taxon>Lecanoromycetes</taxon>
        <taxon>OSLEUM clade</taxon>
        <taxon>Lecanoromycetidae</taxon>
        <taxon>Lecanorales</taxon>
        <taxon>Lecanorineae</taxon>
        <taxon>Parmeliaceae</taxon>
        <taxon>Imshaugia</taxon>
    </lineage>
</organism>
<gene>
    <name evidence="3" type="ORF">IMSHALPRED_001872</name>
</gene>
<evidence type="ECO:0000256" key="2">
    <source>
        <dbReference type="SAM" id="MobiDB-lite"/>
    </source>
</evidence>
<reference evidence="3" key="1">
    <citation type="submission" date="2021-03" db="EMBL/GenBank/DDBJ databases">
        <authorList>
            <person name="Tagirdzhanova G."/>
        </authorList>
    </citation>
    <scope>NUCLEOTIDE SEQUENCE</scope>
</reference>
<dbReference type="Proteomes" id="UP000664534">
    <property type="component" value="Unassembled WGS sequence"/>
</dbReference>
<feature type="compositionally biased region" description="Polar residues" evidence="2">
    <location>
        <begin position="59"/>
        <end position="70"/>
    </location>
</feature>
<dbReference type="PANTHER" id="PTHR12832:SF11">
    <property type="entry name" value="LD23868P"/>
    <property type="match status" value="1"/>
</dbReference>
<evidence type="ECO:0000313" key="3">
    <source>
        <dbReference type="EMBL" id="CAF9914291.1"/>
    </source>
</evidence>
<dbReference type="EMBL" id="CAJPDT010000013">
    <property type="protein sequence ID" value="CAF9914291.1"/>
    <property type="molecule type" value="Genomic_DNA"/>
</dbReference>
<proteinExistence type="inferred from homology"/>